<protein>
    <submittedName>
        <fullName evidence="1">Uncharacterized protein</fullName>
    </submittedName>
</protein>
<dbReference type="AlphaFoldDB" id="A0A6A7W0Y7"/>
<reference evidence="1 2" key="1">
    <citation type="submission" date="2019-09" db="EMBL/GenBank/DDBJ databases">
        <title>Distinct polysaccharide growth profiles of human intestinal Prevotella copri isolates.</title>
        <authorList>
            <person name="Fehlner-Peach H."/>
            <person name="Magnabosco C."/>
            <person name="Raghavan V."/>
            <person name="Scher J.U."/>
            <person name="Tett A."/>
            <person name="Cox L.M."/>
            <person name="Gottsegen C."/>
            <person name="Watters A."/>
            <person name="Wiltshire- Gordon J.D."/>
            <person name="Segata N."/>
            <person name="Bonneau R."/>
            <person name="Littman D.R."/>
        </authorList>
    </citation>
    <scope>NUCLEOTIDE SEQUENCE [LARGE SCALE GENOMIC DNA]</scope>
    <source>
        <strain evidence="2">iK21513</strain>
    </source>
</reference>
<dbReference type="EMBL" id="VZCY01000068">
    <property type="protein sequence ID" value="MQN09878.1"/>
    <property type="molecule type" value="Genomic_DNA"/>
</dbReference>
<proteinExistence type="predicted"/>
<evidence type="ECO:0000313" key="2">
    <source>
        <dbReference type="Proteomes" id="UP000406735"/>
    </source>
</evidence>
<accession>A0A6A7W0Y7</accession>
<gene>
    <name evidence="1" type="ORF">F7D97_08095</name>
</gene>
<name>A0A6A7W0Y7_9BACT</name>
<sequence>MKEQILKKIGKTLVRINVTDQSAEDAYDELVNSSPRLFGMLSSIYRLNDEEERFAWSAGIQ</sequence>
<dbReference type="RefSeq" id="WP_153079848.1">
    <property type="nucleotide sequence ID" value="NZ_VZAU01000126.1"/>
</dbReference>
<dbReference type="Proteomes" id="UP000406735">
    <property type="component" value="Unassembled WGS sequence"/>
</dbReference>
<evidence type="ECO:0000313" key="1">
    <source>
        <dbReference type="EMBL" id="MQN09878.1"/>
    </source>
</evidence>
<organism evidence="1 2">
    <name type="scientific">Segatella copri</name>
    <dbReference type="NCBI Taxonomy" id="165179"/>
    <lineage>
        <taxon>Bacteria</taxon>
        <taxon>Pseudomonadati</taxon>
        <taxon>Bacteroidota</taxon>
        <taxon>Bacteroidia</taxon>
        <taxon>Bacteroidales</taxon>
        <taxon>Prevotellaceae</taxon>
        <taxon>Segatella</taxon>
    </lineage>
</organism>
<comment type="caution">
    <text evidence="1">The sequence shown here is derived from an EMBL/GenBank/DDBJ whole genome shotgun (WGS) entry which is preliminary data.</text>
</comment>